<feature type="transmembrane region" description="Helical" evidence="1">
    <location>
        <begin position="47"/>
        <end position="64"/>
    </location>
</feature>
<dbReference type="RefSeq" id="WP_066292275.1">
    <property type="nucleotide sequence ID" value="NZ_CP016761.1"/>
</dbReference>
<dbReference type="Proteomes" id="UP000077412">
    <property type="component" value="Chromosome"/>
</dbReference>
<keyword evidence="1" id="KW-1133">Transmembrane helix</keyword>
<feature type="transmembrane region" description="Helical" evidence="1">
    <location>
        <begin position="21"/>
        <end position="41"/>
    </location>
</feature>
<evidence type="ECO:0000256" key="1">
    <source>
        <dbReference type="SAM" id="Phobius"/>
    </source>
</evidence>
<proteinExistence type="predicted"/>
<dbReference type="STRING" id="255247.ABE41_015660"/>
<keyword evidence="1" id="KW-0472">Membrane</keyword>
<keyword evidence="1" id="KW-0812">Transmembrane</keyword>
<dbReference type="AlphaFoldDB" id="A0A1B1Z7R9"/>
<keyword evidence="3" id="KW-1185">Reference proteome</keyword>
<protein>
    <submittedName>
        <fullName evidence="2">Uncharacterized protein</fullName>
    </submittedName>
</protein>
<sequence length="70" mass="8332">MSWMKKVGITLDFKKLIQMMYYLQIAFVVSGVYLLFIYIFTNNSERIQFLTLVLCINLISLKVTRDRFKA</sequence>
<gene>
    <name evidence="2" type="ORF">ABE41_015660</name>
</gene>
<dbReference type="EMBL" id="CP016761">
    <property type="protein sequence ID" value="ANX13446.1"/>
    <property type="molecule type" value="Genomic_DNA"/>
</dbReference>
<organism evidence="2 3">
    <name type="scientific">Fictibacillus arsenicus</name>
    <dbReference type="NCBI Taxonomy" id="255247"/>
    <lineage>
        <taxon>Bacteria</taxon>
        <taxon>Bacillati</taxon>
        <taxon>Bacillota</taxon>
        <taxon>Bacilli</taxon>
        <taxon>Bacillales</taxon>
        <taxon>Fictibacillaceae</taxon>
        <taxon>Fictibacillus</taxon>
    </lineage>
</organism>
<name>A0A1B1Z7R9_9BACL</name>
<reference evidence="2 3" key="1">
    <citation type="submission" date="2016-08" db="EMBL/GenBank/DDBJ databases">
        <title>Complete genome sequence of Fictibacillus arsenicus G25-54, a strain with toxicity to nematodes and a potential arsenic-resistance activity.</title>
        <authorList>
            <person name="Zheng Z."/>
        </authorList>
    </citation>
    <scope>NUCLEOTIDE SEQUENCE [LARGE SCALE GENOMIC DNA]</scope>
    <source>
        <strain evidence="2 3">G25-54</strain>
    </source>
</reference>
<dbReference type="OrthoDB" id="2970467at2"/>
<evidence type="ECO:0000313" key="2">
    <source>
        <dbReference type="EMBL" id="ANX13446.1"/>
    </source>
</evidence>
<accession>A0A1B1Z7R9</accession>
<dbReference type="KEGG" id="far:ABE41_015660"/>
<evidence type="ECO:0000313" key="3">
    <source>
        <dbReference type="Proteomes" id="UP000077412"/>
    </source>
</evidence>